<sequence>MYKKLFCIIITSYSIKNYNIDIDTINSYKLKKFMATNIPPLPGILDYFLISTFGSLFSTILKYTIFFILFSNNILASLILYENNSQLSYKLIFITISEKIENIIFKSFFLGLCIVCDISSVYDVLIILMIEIYNYFIRLTNRRTNVYYETFKFCKNLILLTLIPILIYISIFYFDYELRNNTISSSFSLEFNSSFIKTTPTHLKVKHKSFITIINKYHKTYISFDDQKILSTPELNSNCVWQILYNKKNAFRLMHVKTRKFLSINHVNDNDKFFNLELSDWDSIEGTNNELFRTEKALNARKECFTIKNTNTGLYLGINKFNEVYGSIYSNMKHRYFYIADNHIMNSNEKKFNILYPSKSLLSKIYEHTKFICQRQKRKFDSLHALIIIIIPIIKLFKTVITTRRIYKINIKPYVVFIWLKCLILFFYCNDNSYIRSMKLIIKYIFLKDICRFKFYIYLPMLLSMMVYNKIYYDII</sequence>
<keyword evidence="1" id="KW-1133">Transmembrane helix</keyword>
<dbReference type="SUPFAM" id="SSF82109">
    <property type="entry name" value="MIR domain"/>
    <property type="match status" value="1"/>
</dbReference>
<feature type="transmembrane region" description="Helical" evidence="1">
    <location>
        <begin position="108"/>
        <end position="137"/>
    </location>
</feature>
<dbReference type="HOGENOM" id="CLU_573758_0_0_1"/>
<organism evidence="2 3">
    <name type="scientific">Vairimorpha apis BRL 01</name>
    <dbReference type="NCBI Taxonomy" id="1037528"/>
    <lineage>
        <taxon>Eukaryota</taxon>
        <taxon>Fungi</taxon>
        <taxon>Fungi incertae sedis</taxon>
        <taxon>Microsporidia</taxon>
        <taxon>Nosematidae</taxon>
        <taxon>Vairimorpha</taxon>
    </lineage>
</organism>
<keyword evidence="3" id="KW-1185">Reference proteome</keyword>
<accession>T0L565</accession>
<name>T0L565_9MICR</name>
<feature type="transmembrane region" description="Helical" evidence="1">
    <location>
        <begin position="38"/>
        <end position="57"/>
    </location>
</feature>
<evidence type="ECO:0000256" key="1">
    <source>
        <dbReference type="SAM" id="Phobius"/>
    </source>
</evidence>
<feature type="transmembrane region" description="Helical" evidence="1">
    <location>
        <begin position="157"/>
        <end position="176"/>
    </location>
</feature>
<dbReference type="VEuPathDB" id="MicrosporidiaDB:NAPIS_ORF02570"/>
<dbReference type="Proteomes" id="UP000053780">
    <property type="component" value="Unassembled WGS sequence"/>
</dbReference>
<dbReference type="AlphaFoldDB" id="T0L565"/>
<feature type="transmembrane region" description="Helical" evidence="1">
    <location>
        <begin position="383"/>
        <end position="401"/>
    </location>
</feature>
<evidence type="ECO:0000313" key="3">
    <source>
        <dbReference type="Proteomes" id="UP000053780"/>
    </source>
</evidence>
<dbReference type="EMBL" id="KE647357">
    <property type="protein sequence ID" value="EQB59873.1"/>
    <property type="molecule type" value="Genomic_DNA"/>
</dbReference>
<protein>
    <submittedName>
        <fullName evidence="2">Uncharacterized protein</fullName>
    </submittedName>
</protein>
<feature type="transmembrane region" description="Helical" evidence="1">
    <location>
        <begin position="413"/>
        <end position="434"/>
    </location>
</feature>
<evidence type="ECO:0000313" key="2">
    <source>
        <dbReference type="EMBL" id="EQB59873.1"/>
    </source>
</evidence>
<feature type="transmembrane region" description="Helical" evidence="1">
    <location>
        <begin position="455"/>
        <end position="473"/>
    </location>
</feature>
<keyword evidence="1" id="KW-0812">Transmembrane</keyword>
<gene>
    <name evidence="2" type="ORF">NAPIS_ORF02570</name>
</gene>
<dbReference type="OrthoDB" id="2196365at2759"/>
<feature type="transmembrane region" description="Helical" evidence="1">
    <location>
        <begin position="63"/>
        <end position="81"/>
    </location>
</feature>
<dbReference type="InterPro" id="IPR036300">
    <property type="entry name" value="MIR_dom_sf"/>
</dbReference>
<reference evidence="2 3" key="1">
    <citation type="journal article" date="2013" name="BMC Genomics">
        <title>Genome sequencing and comparative genomics of honey bee microsporidia, Nosema apis reveal novel insights into host-parasite interactions.</title>
        <authorList>
            <person name="Chen Yp."/>
            <person name="Pettis J.S."/>
            <person name="Zhao Y."/>
            <person name="Liu X."/>
            <person name="Tallon L.J."/>
            <person name="Sadzewicz L.D."/>
            <person name="Li R."/>
            <person name="Zheng H."/>
            <person name="Huang S."/>
            <person name="Zhang X."/>
            <person name="Hamilton M.C."/>
            <person name="Pernal S.F."/>
            <person name="Melathopoulos A.P."/>
            <person name="Yan X."/>
            <person name="Evans J.D."/>
        </authorList>
    </citation>
    <scope>NUCLEOTIDE SEQUENCE [LARGE SCALE GENOMIC DNA]</scope>
    <source>
        <strain evidence="2 3">BRL 01</strain>
    </source>
</reference>
<proteinExistence type="predicted"/>
<keyword evidence="1" id="KW-0472">Membrane</keyword>